<evidence type="ECO:0000313" key="1">
    <source>
        <dbReference type="EMBL" id="KAL0487240.1"/>
    </source>
</evidence>
<accession>A0AAW2ZCS4</accession>
<gene>
    <name evidence="1" type="ORF">AKO1_001130</name>
</gene>
<keyword evidence="2" id="KW-1185">Reference proteome</keyword>
<dbReference type="Proteomes" id="UP001431209">
    <property type="component" value="Unassembled WGS sequence"/>
</dbReference>
<dbReference type="AlphaFoldDB" id="A0AAW2ZCS4"/>
<organism evidence="1 2">
    <name type="scientific">Acrasis kona</name>
    <dbReference type="NCBI Taxonomy" id="1008807"/>
    <lineage>
        <taxon>Eukaryota</taxon>
        <taxon>Discoba</taxon>
        <taxon>Heterolobosea</taxon>
        <taxon>Tetramitia</taxon>
        <taxon>Eutetramitia</taxon>
        <taxon>Acrasidae</taxon>
        <taxon>Acrasis</taxon>
    </lineage>
</organism>
<sequence>MNAVINSRQIISDPEKGSMFSITDLLFFNSTKHVTYFSITVPIKSLSTLSISSISDSSIVGTCLCQTCVKQKKFVFNFERIRQFEFPFSYDTVHKYECAVIDQARDESIHLEEVSRKSTDINIERISLDRVYRPDNTSKTHYYTFSSPVGQALVLSYTYNYHSVVRTSSLTSVFIDGGAPFYSSTAYNDTVLLMSSEEKYYLSFDAGPIGQTTLEQFSISIKKYKK</sequence>
<comment type="caution">
    <text evidence="1">The sequence shown here is derived from an EMBL/GenBank/DDBJ whole genome shotgun (WGS) entry which is preliminary data.</text>
</comment>
<protein>
    <submittedName>
        <fullName evidence="1">Uncharacterized protein</fullName>
    </submittedName>
</protein>
<reference evidence="1 2" key="1">
    <citation type="submission" date="2024-03" db="EMBL/GenBank/DDBJ databases">
        <title>The Acrasis kona genome and developmental transcriptomes reveal deep origins of eukaryotic multicellular pathways.</title>
        <authorList>
            <person name="Sheikh S."/>
            <person name="Fu C.-J."/>
            <person name="Brown M.W."/>
            <person name="Baldauf S.L."/>
        </authorList>
    </citation>
    <scope>NUCLEOTIDE SEQUENCE [LARGE SCALE GENOMIC DNA]</scope>
    <source>
        <strain evidence="1 2">ATCC MYA-3509</strain>
    </source>
</reference>
<dbReference type="EMBL" id="JAOPGA020001325">
    <property type="protein sequence ID" value="KAL0487240.1"/>
    <property type="molecule type" value="Genomic_DNA"/>
</dbReference>
<evidence type="ECO:0000313" key="2">
    <source>
        <dbReference type="Proteomes" id="UP001431209"/>
    </source>
</evidence>
<name>A0AAW2ZCS4_9EUKA</name>
<proteinExistence type="predicted"/>